<dbReference type="AlphaFoldDB" id="A0A822AU21"/>
<dbReference type="Proteomes" id="UP000663848">
    <property type="component" value="Unassembled WGS sequence"/>
</dbReference>
<evidence type="ECO:0000256" key="1">
    <source>
        <dbReference type="SAM" id="MobiDB-lite"/>
    </source>
</evidence>
<comment type="caution">
    <text evidence="2">The sequence shown here is derived from an EMBL/GenBank/DDBJ whole genome shotgun (WGS) entry which is preliminary data.</text>
</comment>
<reference evidence="2" key="1">
    <citation type="submission" date="2021-02" db="EMBL/GenBank/DDBJ databases">
        <authorList>
            <person name="Nowell W R."/>
        </authorList>
    </citation>
    <scope>NUCLEOTIDE SEQUENCE</scope>
</reference>
<protein>
    <submittedName>
        <fullName evidence="2">Uncharacterized protein</fullName>
    </submittedName>
</protein>
<accession>A0A822AU21</accession>
<feature type="region of interest" description="Disordered" evidence="1">
    <location>
        <begin position="55"/>
        <end position="86"/>
    </location>
</feature>
<evidence type="ECO:0000313" key="2">
    <source>
        <dbReference type="EMBL" id="CAF5002331.1"/>
    </source>
</evidence>
<proteinExistence type="predicted"/>
<feature type="compositionally biased region" description="Low complexity" evidence="1">
    <location>
        <begin position="1"/>
        <end position="18"/>
    </location>
</feature>
<evidence type="ECO:0000313" key="3">
    <source>
        <dbReference type="Proteomes" id="UP000663848"/>
    </source>
</evidence>
<sequence>TSGIGSSGTASSTSGSSSPRIVGTSAVPSMLVSSAVSSAPPVNTLADASSGVTTNLLMDSTNTNCNGNDKTPGKPTNQQSSQHRTK</sequence>
<organism evidence="2 3">
    <name type="scientific">Rotaria socialis</name>
    <dbReference type="NCBI Taxonomy" id="392032"/>
    <lineage>
        <taxon>Eukaryota</taxon>
        <taxon>Metazoa</taxon>
        <taxon>Spiralia</taxon>
        <taxon>Gnathifera</taxon>
        <taxon>Rotifera</taxon>
        <taxon>Eurotatoria</taxon>
        <taxon>Bdelloidea</taxon>
        <taxon>Philodinida</taxon>
        <taxon>Philodinidae</taxon>
        <taxon>Rotaria</taxon>
    </lineage>
</organism>
<feature type="region of interest" description="Disordered" evidence="1">
    <location>
        <begin position="1"/>
        <end position="23"/>
    </location>
</feature>
<dbReference type="EMBL" id="CAJOBR010033230">
    <property type="protein sequence ID" value="CAF5002331.1"/>
    <property type="molecule type" value="Genomic_DNA"/>
</dbReference>
<feature type="non-terminal residue" evidence="2">
    <location>
        <position position="1"/>
    </location>
</feature>
<gene>
    <name evidence="2" type="ORF">QYT958_LOCUS38255</name>
</gene>
<name>A0A822AU21_9BILA</name>